<dbReference type="Proteomes" id="UP000011728">
    <property type="component" value="Chromosome"/>
</dbReference>
<evidence type="ECO:0000313" key="1">
    <source>
        <dbReference type="EMBL" id="AGF57070.1"/>
    </source>
</evidence>
<dbReference type="KEGG" id="csr:Cspa_c33090"/>
<dbReference type="STRING" id="36745.CLSAP_30760"/>
<organism evidence="1 2">
    <name type="scientific">Clostridium saccharoperbutylacetonicum N1-4(HMT)</name>
    <dbReference type="NCBI Taxonomy" id="931276"/>
    <lineage>
        <taxon>Bacteria</taxon>
        <taxon>Bacillati</taxon>
        <taxon>Bacillota</taxon>
        <taxon>Clostridia</taxon>
        <taxon>Eubacteriales</taxon>
        <taxon>Clostridiaceae</taxon>
        <taxon>Clostridium</taxon>
    </lineage>
</organism>
<dbReference type="OrthoDB" id="569000at2"/>
<sequence length="356" mass="41650">MNINFHYFTIKALARISGFDEMEAQLIAEYSQFVDDFHQFLEEPIKCSCVPESAKFLCKDIYDKELDMYVRKFIPVNTGFAGVNIIFAASKTLQENALIPFHFIPEKQLNYINNKSRGIENYRVKKMQKTSCLLKSLLDYTAFLYKNNIGAIINLIRIGIVVHIFADTYSHQKFSGYWGWENSSRVIKVIDNLTKEDITAKYRKRLLDNLPAIGHANVNTVPDDSNISFTINFKIDKNDSLYMKEYSRDNTKEFLIASINIINYLRYCKGNKPISKEEWNILKKKLIKGFLFPKKSVSSLTVHWSEIFNELEFYYDERELNKPSDNFFDFNICAYEFKEIILGNLSFPSEIFYSNN</sequence>
<protein>
    <submittedName>
        <fullName evidence="1">Uncharacterized protein</fullName>
    </submittedName>
</protein>
<dbReference type="eggNOG" id="ENOG5030UM2">
    <property type="taxonomic scope" value="Bacteria"/>
</dbReference>
<gene>
    <name evidence="1" type="ORF">Cspa_c33090</name>
</gene>
<proteinExistence type="predicted"/>
<name>M1LVB6_9CLOT</name>
<dbReference type="EMBL" id="CP004121">
    <property type="protein sequence ID" value="AGF57070.1"/>
    <property type="molecule type" value="Genomic_DNA"/>
</dbReference>
<dbReference type="Pfam" id="PF20551">
    <property type="entry name" value="DUF6765"/>
    <property type="match status" value="1"/>
</dbReference>
<dbReference type="PATRIC" id="fig|931276.5.peg.3334"/>
<dbReference type="HOGENOM" id="CLU_684587_0_0_9"/>
<dbReference type="RefSeq" id="WP_015393388.1">
    <property type="nucleotide sequence ID" value="NC_020291.1"/>
</dbReference>
<evidence type="ECO:0000313" key="2">
    <source>
        <dbReference type="Proteomes" id="UP000011728"/>
    </source>
</evidence>
<dbReference type="AlphaFoldDB" id="M1LVB6"/>
<dbReference type="InterPro" id="IPR046653">
    <property type="entry name" value="DUF6765"/>
</dbReference>
<keyword evidence="2" id="KW-1185">Reference proteome</keyword>
<reference evidence="1 2" key="1">
    <citation type="submission" date="2013-02" db="EMBL/GenBank/DDBJ databases">
        <title>Genome sequence of Clostridium saccharoperbutylacetonicum N1-4(HMT).</title>
        <authorList>
            <person name="Poehlein A."/>
            <person name="Daniel R."/>
        </authorList>
    </citation>
    <scope>NUCLEOTIDE SEQUENCE [LARGE SCALE GENOMIC DNA]</scope>
    <source>
        <strain evidence="2">N1-4(HMT)</strain>
    </source>
</reference>
<accession>M1LVB6</accession>